<name>A0A2I0WRX8_9ASPA</name>
<keyword evidence="1" id="KW-0812">Transmembrane</keyword>
<organism evidence="2 3">
    <name type="scientific">Dendrobium catenatum</name>
    <dbReference type="NCBI Taxonomy" id="906689"/>
    <lineage>
        <taxon>Eukaryota</taxon>
        <taxon>Viridiplantae</taxon>
        <taxon>Streptophyta</taxon>
        <taxon>Embryophyta</taxon>
        <taxon>Tracheophyta</taxon>
        <taxon>Spermatophyta</taxon>
        <taxon>Magnoliopsida</taxon>
        <taxon>Liliopsida</taxon>
        <taxon>Asparagales</taxon>
        <taxon>Orchidaceae</taxon>
        <taxon>Epidendroideae</taxon>
        <taxon>Malaxideae</taxon>
        <taxon>Dendrobiinae</taxon>
        <taxon>Dendrobium</taxon>
    </lineage>
</organism>
<reference evidence="2 3" key="1">
    <citation type="journal article" date="2016" name="Sci. Rep.">
        <title>The Dendrobium catenatum Lindl. genome sequence provides insights into polysaccharide synthase, floral development and adaptive evolution.</title>
        <authorList>
            <person name="Zhang G.Q."/>
            <person name="Xu Q."/>
            <person name="Bian C."/>
            <person name="Tsai W.C."/>
            <person name="Yeh C.M."/>
            <person name="Liu K.W."/>
            <person name="Yoshida K."/>
            <person name="Zhang L.S."/>
            <person name="Chang S.B."/>
            <person name="Chen F."/>
            <person name="Shi Y."/>
            <person name="Su Y.Y."/>
            <person name="Zhang Y.Q."/>
            <person name="Chen L.J."/>
            <person name="Yin Y."/>
            <person name="Lin M."/>
            <person name="Huang H."/>
            <person name="Deng H."/>
            <person name="Wang Z.W."/>
            <person name="Zhu S.L."/>
            <person name="Zhao X."/>
            <person name="Deng C."/>
            <person name="Niu S.C."/>
            <person name="Huang J."/>
            <person name="Wang M."/>
            <person name="Liu G.H."/>
            <person name="Yang H.J."/>
            <person name="Xiao X.J."/>
            <person name="Hsiao Y.Y."/>
            <person name="Wu W.L."/>
            <person name="Chen Y.Y."/>
            <person name="Mitsuda N."/>
            <person name="Ohme-Takagi M."/>
            <person name="Luo Y.B."/>
            <person name="Van de Peer Y."/>
            <person name="Liu Z.J."/>
        </authorList>
    </citation>
    <scope>NUCLEOTIDE SEQUENCE [LARGE SCALE GENOMIC DNA]</scope>
    <source>
        <tissue evidence="2">The whole plant</tissue>
    </source>
</reference>
<dbReference type="Proteomes" id="UP000233837">
    <property type="component" value="Unassembled WGS sequence"/>
</dbReference>
<sequence>MHFRTNLPESESMAMTKFDFILILVDQMAVFVGSVSLRSPPVTGHSIPEESVTGLALLVTYTIAWVRRPWFHMLI</sequence>
<reference evidence="2 3" key="2">
    <citation type="journal article" date="2017" name="Nature">
        <title>The Apostasia genome and the evolution of orchids.</title>
        <authorList>
            <person name="Zhang G.Q."/>
            <person name="Liu K.W."/>
            <person name="Li Z."/>
            <person name="Lohaus R."/>
            <person name="Hsiao Y.Y."/>
            <person name="Niu S.C."/>
            <person name="Wang J.Y."/>
            <person name="Lin Y.C."/>
            <person name="Xu Q."/>
            <person name="Chen L.J."/>
            <person name="Yoshida K."/>
            <person name="Fujiwara S."/>
            <person name="Wang Z.W."/>
            <person name="Zhang Y.Q."/>
            <person name="Mitsuda N."/>
            <person name="Wang M."/>
            <person name="Liu G.H."/>
            <person name="Pecoraro L."/>
            <person name="Huang H.X."/>
            <person name="Xiao X.J."/>
            <person name="Lin M."/>
            <person name="Wu X.Y."/>
            <person name="Wu W.L."/>
            <person name="Chen Y.Y."/>
            <person name="Chang S.B."/>
            <person name="Sakamoto S."/>
            <person name="Ohme-Takagi M."/>
            <person name="Yagi M."/>
            <person name="Zeng S.J."/>
            <person name="Shen C.Y."/>
            <person name="Yeh C.M."/>
            <person name="Luo Y.B."/>
            <person name="Tsai W.C."/>
            <person name="Van de Peer Y."/>
            <person name="Liu Z.J."/>
        </authorList>
    </citation>
    <scope>NUCLEOTIDE SEQUENCE [LARGE SCALE GENOMIC DNA]</scope>
    <source>
        <tissue evidence="2">The whole plant</tissue>
    </source>
</reference>
<evidence type="ECO:0000256" key="1">
    <source>
        <dbReference type="SAM" id="Phobius"/>
    </source>
</evidence>
<dbReference type="AlphaFoldDB" id="A0A2I0WRX8"/>
<accession>A0A2I0WRX8</accession>
<keyword evidence="1" id="KW-1133">Transmembrane helix</keyword>
<keyword evidence="3" id="KW-1185">Reference proteome</keyword>
<feature type="transmembrane region" description="Helical" evidence="1">
    <location>
        <begin position="51"/>
        <end position="70"/>
    </location>
</feature>
<protein>
    <submittedName>
        <fullName evidence="2">Uncharacterized protein</fullName>
    </submittedName>
</protein>
<dbReference type="EMBL" id="KZ502454">
    <property type="protein sequence ID" value="PKU78418.1"/>
    <property type="molecule type" value="Genomic_DNA"/>
</dbReference>
<feature type="transmembrane region" description="Helical" evidence="1">
    <location>
        <begin position="20"/>
        <end position="39"/>
    </location>
</feature>
<evidence type="ECO:0000313" key="2">
    <source>
        <dbReference type="EMBL" id="PKU78418.1"/>
    </source>
</evidence>
<proteinExistence type="predicted"/>
<evidence type="ECO:0000313" key="3">
    <source>
        <dbReference type="Proteomes" id="UP000233837"/>
    </source>
</evidence>
<gene>
    <name evidence="2" type="ORF">MA16_Dca019350</name>
</gene>
<keyword evidence="1" id="KW-0472">Membrane</keyword>